<evidence type="ECO:0000313" key="3">
    <source>
        <dbReference type="Proteomes" id="UP000655044"/>
    </source>
</evidence>
<dbReference type="Pfam" id="PF12680">
    <property type="entry name" value="SnoaL_2"/>
    <property type="match status" value="1"/>
</dbReference>
<evidence type="ECO:0000259" key="1">
    <source>
        <dbReference type="Pfam" id="PF12680"/>
    </source>
</evidence>
<sequence>MNMTAVTPELVDAAYAALGSGDPAQVARYWHEDMRWCVPGNHQLAGWYEGRDAFLGFMERVGKLSGGSFSMERVAVLTGGDYSADVTHNVGRRAGATGAASPYDSLDIDVVHVLRWSDGRVVEGRGAIFGDGTTRFNQFWSQLDAGGARISG</sequence>
<dbReference type="Gene3D" id="3.10.450.50">
    <property type="match status" value="1"/>
</dbReference>
<dbReference type="Proteomes" id="UP000655044">
    <property type="component" value="Unassembled WGS sequence"/>
</dbReference>
<dbReference type="InterPro" id="IPR037401">
    <property type="entry name" value="SnoaL-like"/>
</dbReference>
<dbReference type="InterPro" id="IPR032710">
    <property type="entry name" value="NTF2-like_dom_sf"/>
</dbReference>
<keyword evidence="3" id="KW-1185">Reference proteome</keyword>
<organism evidence="2 3">
    <name type="scientific">Planobispora rosea</name>
    <dbReference type="NCBI Taxonomy" id="35762"/>
    <lineage>
        <taxon>Bacteria</taxon>
        <taxon>Bacillati</taxon>
        <taxon>Actinomycetota</taxon>
        <taxon>Actinomycetes</taxon>
        <taxon>Streptosporangiales</taxon>
        <taxon>Streptosporangiaceae</taxon>
        <taxon>Planobispora</taxon>
    </lineage>
</organism>
<reference evidence="2" key="1">
    <citation type="submission" date="2021-01" db="EMBL/GenBank/DDBJ databases">
        <title>Whole genome shotgun sequence of Planobispora rosea NBRC 15558.</title>
        <authorList>
            <person name="Komaki H."/>
            <person name="Tamura T."/>
        </authorList>
    </citation>
    <scope>NUCLEOTIDE SEQUENCE</scope>
    <source>
        <strain evidence="2">NBRC 15558</strain>
    </source>
</reference>
<dbReference type="AlphaFoldDB" id="A0A8J3S5S3"/>
<dbReference type="EMBL" id="BOOI01000057">
    <property type="protein sequence ID" value="GIH87270.1"/>
    <property type="molecule type" value="Genomic_DNA"/>
</dbReference>
<name>A0A8J3S5S3_PLARO</name>
<proteinExistence type="predicted"/>
<protein>
    <recommendedName>
        <fullName evidence="1">SnoaL-like domain-containing protein</fullName>
    </recommendedName>
</protein>
<dbReference type="SUPFAM" id="SSF54427">
    <property type="entry name" value="NTF2-like"/>
    <property type="match status" value="1"/>
</dbReference>
<gene>
    <name evidence="2" type="ORF">Pro02_56780</name>
</gene>
<feature type="domain" description="SnoaL-like" evidence="1">
    <location>
        <begin position="11"/>
        <end position="123"/>
    </location>
</feature>
<evidence type="ECO:0000313" key="2">
    <source>
        <dbReference type="EMBL" id="GIH87270.1"/>
    </source>
</evidence>
<accession>A0A8J3S5S3</accession>
<comment type="caution">
    <text evidence="2">The sequence shown here is derived from an EMBL/GenBank/DDBJ whole genome shotgun (WGS) entry which is preliminary data.</text>
</comment>